<comment type="caution">
    <text evidence="1">The sequence shown here is derived from an EMBL/GenBank/DDBJ whole genome shotgun (WGS) entry which is preliminary data.</text>
</comment>
<reference evidence="1 2" key="1">
    <citation type="submission" date="2016-01" db="EMBL/GenBank/DDBJ databases">
        <title>Biosynthesis of antibiotic leucinostatins and their inhibition on Phytophthora in bio-control Purpureocillium lilacinum.</title>
        <authorList>
            <person name="Wang G."/>
            <person name="Liu Z."/>
            <person name="Lin R."/>
            <person name="Li E."/>
            <person name="Mao Z."/>
            <person name="Ling J."/>
            <person name="Yin W."/>
            <person name="Xie B."/>
        </authorList>
    </citation>
    <scope>NUCLEOTIDE SEQUENCE [LARGE SCALE GENOMIC DNA]</scope>
    <source>
        <strain evidence="1">PLBJ-1</strain>
    </source>
</reference>
<proteinExistence type="predicted"/>
<dbReference type="Proteomes" id="UP000078240">
    <property type="component" value="Unassembled WGS sequence"/>
</dbReference>
<dbReference type="AlphaFoldDB" id="A0A179GML5"/>
<protein>
    <submittedName>
        <fullName evidence="1">Uncharacterized protein</fullName>
    </submittedName>
</protein>
<evidence type="ECO:0000313" key="1">
    <source>
        <dbReference type="EMBL" id="OAQ79022.1"/>
    </source>
</evidence>
<sequence length="79" mass="9132">MVGERRDALRWGRGLDRVVEISAADREQRPRWLWWANRPARRRQRAVLKATTGAGQMEGADRCRRQVVWDGRGGGCVCR</sequence>
<dbReference type="EMBL" id="LSBH01000005">
    <property type="protein sequence ID" value="OAQ79022.1"/>
    <property type="molecule type" value="Genomic_DNA"/>
</dbReference>
<gene>
    <name evidence="1" type="ORF">VFPBJ_07143</name>
</gene>
<evidence type="ECO:0000313" key="2">
    <source>
        <dbReference type="Proteomes" id="UP000078240"/>
    </source>
</evidence>
<accession>A0A179GML5</accession>
<organism evidence="1 2">
    <name type="scientific">Purpureocillium lilacinum</name>
    <name type="common">Paecilomyces lilacinus</name>
    <dbReference type="NCBI Taxonomy" id="33203"/>
    <lineage>
        <taxon>Eukaryota</taxon>
        <taxon>Fungi</taxon>
        <taxon>Dikarya</taxon>
        <taxon>Ascomycota</taxon>
        <taxon>Pezizomycotina</taxon>
        <taxon>Sordariomycetes</taxon>
        <taxon>Hypocreomycetidae</taxon>
        <taxon>Hypocreales</taxon>
        <taxon>Ophiocordycipitaceae</taxon>
        <taxon>Purpureocillium</taxon>
    </lineage>
</organism>
<name>A0A179GML5_PURLI</name>